<proteinExistence type="predicted"/>
<accession>A0ACC5RDX7</accession>
<evidence type="ECO:0000313" key="2">
    <source>
        <dbReference type="Proteomes" id="UP000616151"/>
    </source>
</evidence>
<keyword evidence="2" id="KW-1185">Reference proteome</keyword>
<reference evidence="1" key="1">
    <citation type="submission" date="2021-01" db="EMBL/GenBank/DDBJ databases">
        <authorList>
            <person name="Sun Q."/>
        </authorList>
    </citation>
    <scope>NUCLEOTIDE SEQUENCE</scope>
    <source>
        <strain evidence="1">YIM B02566</strain>
    </source>
</reference>
<protein>
    <submittedName>
        <fullName evidence="1">Spermidine/putrescine ABC transporter substrate-binding protein</fullName>
    </submittedName>
</protein>
<dbReference type="EMBL" id="JAENHL010000008">
    <property type="protein sequence ID" value="MBK1870696.1"/>
    <property type="molecule type" value="Genomic_DNA"/>
</dbReference>
<gene>
    <name evidence="1" type="ORF">JHL16_30300</name>
</gene>
<comment type="caution">
    <text evidence="1">The sequence shown here is derived from an EMBL/GenBank/DDBJ whole genome shotgun (WGS) entry which is preliminary data.</text>
</comment>
<name>A0ACC5RDX7_9HYPH</name>
<organism evidence="1 2">
    <name type="scientific">Taklimakanibacter albus</name>
    <dbReference type="NCBI Taxonomy" id="2800327"/>
    <lineage>
        <taxon>Bacteria</taxon>
        <taxon>Pseudomonadati</taxon>
        <taxon>Pseudomonadota</taxon>
        <taxon>Alphaproteobacteria</taxon>
        <taxon>Hyphomicrobiales</taxon>
        <taxon>Aestuariivirgaceae</taxon>
        <taxon>Taklimakanibacter</taxon>
    </lineage>
</organism>
<sequence length="345" mass="38261">MKWLKNIALTGAALMALAAGPAQAAGELHLYNWGDYINPEIIDKFSKEYDVKVSLDTYSTNEEMLAKIQAGATGYDLVWPSVHMADIMVQLGLVEESKINQSKGFENIDPGALRAKQDPKADFCLPYAWGPVGIFYNKTVAGQDFKSWKDLFDYAAKNPGRVTLLDDLRETLGIGLIMNGKSVNTRDPADIKLAEEFILKQKPNIAAFRYDVIPLIEGGDMAASHYYVGGVLYVNKRPKDLGFVIPEEGATMYQENVCMLKTAPNKDNAKLFMEFLLRPEIAAQNSTMLTNGVVNKAALELLPPELKNNPAINPPPEVRAKLQIFEDLGADLKVYDRAWSRIKAN</sequence>
<dbReference type="Proteomes" id="UP000616151">
    <property type="component" value="Unassembled WGS sequence"/>
</dbReference>
<evidence type="ECO:0000313" key="1">
    <source>
        <dbReference type="EMBL" id="MBK1870696.1"/>
    </source>
</evidence>